<feature type="transmembrane region" description="Helical" evidence="5">
    <location>
        <begin position="335"/>
        <end position="353"/>
    </location>
</feature>
<feature type="transmembrane region" description="Helical" evidence="5">
    <location>
        <begin position="311"/>
        <end position="328"/>
    </location>
</feature>
<dbReference type="InterPro" id="IPR011701">
    <property type="entry name" value="MFS"/>
</dbReference>
<feature type="transmembrane region" description="Helical" evidence="5">
    <location>
        <begin position="28"/>
        <end position="47"/>
    </location>
</feature>
<protein>
    <submittedName>
        <fullName evidence="7">MFS general substrate transporter</fullName>
    </submittedName>
</protein>
<comment type="subcellular location">
    <subcellularLocation>
        <location evidence="1">Membrane</location>
        <topology evidence="1">Multi-pass membrane protein</topology>
    </subcellularLocation>
</comment>
<organism evidence="7 8">
    <name type="scientific">Trematosphaeria pertusa</name>
    <dbReference type="NCBI Taxonomy" id="390896"/>
    <lineage>
        <taxon>Eukaryota</taxon>
        <taxon>Fungi</taxon>
        <taxon>Dikarya</taxon>
        <taxon>Ascomycota</taxon>
        <taxon>Pezizomycotina</taxon>
        <taxon>Dothideomycetes</taxon>
        <taxon>Pleosporomycetidae</taxon>
        <taxon>Pleosporales</taxon>
        <taxon>Massarineae</taxon>
        <taxon>Trematosphaeriaceae</taxon>
        <taxon>Trematosphaeria</taxon>
    </lineage>
</organism>
<evidence type="ECO:0000313" key="7">
    <source>
        <dbReference type="EMBL" id="KAF2243166.1"/>
    </source>
</evidence>
<sequence length="505" mass="54911">MFLVNVEVSIVGTALVPIVEDLHGVERMGWVITGYLITYTATIIIWAKLSDIFGRKYTLATSLLIFTAFSGACGASQTMSQLIISRVFQGIGSAGCWSVGLTMGYELVPRELYPVQGAIYTGAGALGSLTGPLIGGGTSQHGQWRWAFLFNAPVGVLTIILLLAAVPAHFPHQGDLDYKAPTWRQKLSRHSLARLDIPGCLLILAATMLIVAVLLEGGISIAWDSASAIVLFTVSGILWILFLANEWFFTKRDRALEPIFPWRFFKNRPWMGTLIFSLMSGIPYNILIINIPQRFQELDGASPMAAAVRLIPFNLLIAITCVMVNIFVMKTGVPCIWVLLFGSIVQVGGLAWFCVLPDDGTLPSTIYGCQVLTGFGIGCVLGITLLMPPLVVEKRDLAISTGALILFRALGGVLGLSITTTAFNNYLKTHLFSTFGNVPTSALLTAVQEAKRLPLDKQLRVRIVLSEAYALQSKILVAFAAMQVFVVALVYRKGNQIRVVPKVES</sequence>
<dbReference type="PANTHER" id="PTHR23501">
    <property type="entry name" value="MAJOR FACILITATOR SUPERFAMILY"/>
    <property type="match status" value="1"/>
</dbReference>
<feature type="transmembrane region" description="Helical" evidence="5">
    <location>
        <begin position="227"/>
        <end position="249"/>
    </location>
</feature>
<dbReference type="InterPro" id="IPR020846">
    <property type="entry name" value="MFS_dom"/>
</dbReference>
<evidence type="ECO:0000259" key="6">
    <source>
        <dbReference type="PROSITE" id="PS50850"/>
    </source>
</evidence>
<feature type="transmembrane region" description="Helical" evidence="5">
    <location>
        <begin position="117"/>
        <end position="134"/>
    </location>
</feature>
<dbReference type="GeneID" id="54579503"/>
<feature type="transmembrane region" description="Helical" evidence="5">
    <location>
        <begin position="365"/>
        <end position="386"/>
    </location>
</feature>
<dbReference type="Pfam" id="PF07690">
    <property type="entry name" value="MFS_1"/>
    <property type="match status" value="1"/>
</dbReference>
<reference evidence="7" key="1">
    <citation type="journal article" date="2020" name="Stud. Mycol.">
        <title>101 Dothideomycetes genomes: a test case for predicting lifestyles and emergence of pathogens.</title>
        <authorList>
            <person name="Haridas S."/>
            <person name="Albert R."/>
            <person name="Binder M."/>
            <person name="Bloem J."/>
            <person name="Labutti K."/>
            <person name="Salamov A."/>
            <person name="Andreopoulos B."/>
            <person name="Baker S."/>
            <person name="Barry K."/>
            <person name="Bills G."/>
            <person name="Bluhm B."/>
            <person name="Cannon C."/>
            <person name="Castanera R."/>
            <person name="Culley D."/>
            <person name="Daum C."/>
            <person name="Ezra D."/>
            <person name="Gonzalez J."/>
            <person name="Henrissat B."/>
            <person name="Kuo A."/>
            <person name="Liang C."/>
            <person name="Lipzen A."/>
            <person name="Lutzoni F."/>
            <person name="Magnuson J."/>
            <person name="Mondo S."/>
            <person name="Nolan M."/>
            <person name="Ohm R."/>
            <person name="Pangilinan J."/>
            <person name="Park H.-J."/>
            <person name="Ramirez L."/>
            <person name="Alfaro M."/>
            <person name="Sun H."/>
            <person name="Tritt A."/>
            <person name="Yoshinaga Y."/>
            <person name="Zwiers L.-H."/>
            <person name="Turgeon B."/>
            <person name="Goodwin S."/>
            <person name="Spatafora J."/>
            <person name="Crous P."/>
            <person name="Grigoriev I."/>
        </authorList>
    </citation>
    <scope>NUCLEOTIDE SEQUENCE</scope>
    <source>
        <strain evidence="7">CBS 122368</strain>
    </source>
</reference>
<feature type="transmembrane region" description="Helical" evidence="5">
    <location>
        <begin position="83"/>
        <end position="105"/>
    </location>
</feature>
<evidence type="ECO:0000256" key="1">
    <source>
        <dbReference type="ARBA" id="ARBA00004141"/>
    </source>
</evidence>
<feature type="transmembrane region" description="Helical" evidence="5">
    <location>
        <begin position="398"/>
        <end position="423"/>
    </location>
</feature>
<keyword evidence="3 5" id="KW-1133">Transmembrane helix</keyword>
<accession>A0A6A6HYR9</accession>
<evidence type="ECO:0000256" key="4">
    <source>
        <dbReference type="ARBA" id="ARBA00023136"/>
    </source>
</evidence>
<dbReference type="RefSeq" id="XP_033678170.1">
    <property type="nucleotide sequence ID" value="XM_033826173.1"/>
</dbReference>
<evidence type="ECO:0000313" key="8">
    <source>
        <dbReference type="Proteomes" id="UP000800094"/>
    </source>
</evidence>
<feature type="transmembrane region" description="Helical" evidence="5">
    <location>
        <begin position="270"/>
        <end position="291"/>
    </location>
</feature>
<feature type="transmembrane region" description="Helical" evidence="5">
    <location>
        <begin position="146"/>
        <end position="170"/>
    </location>
</feature>
<keyword evidence="4 5" id="KW-0472">Membrane</keyword>
<keyword evidence="8" id="KW-1185">Reference proteome</keyword>
<dbReference type="GO" id="GO:0022857">
    <property type="term" value="F:transmembrane transporter activity"/>
    <property type="evidence" value="ECO:0007669"/>
    <property type="project" value="InterPro"/>
</dbReference>
<name>A0A6A6HYR9_9PLEO</name>
<feature type="transmembrane region" description="Helical" evidence="5">
    <location>
        <begin position="469"/>
        <end position="491"/>
    </location>
</feature>
<evidence type="ECO:0000256" key="5">
    <source>
        <dbReference type="SAM" id="Phobius"/>
    </source>
</evidence>
<dbReference type="GO" id="GO:0005886">
    <property type="term" value="C:plasma membrane"/>
    <property type="evidence" value="ECO:0007669"/>
    <property type="project" value="TreeGrafter"/>
</dbReference>
<feature type="domain" description="Major facilitator superfamily (MFS) profile" evidence="6">
    <location>
        <begin position="1"/>
        <end position="454"/>
    </location>
</feature>
<feature type="transmembrane region" description="Helical" evidence="5">
    <location>
        <begin position="191"/>
        <end position="215"/>
    </location>
</feature>
<feature type="transmembrane region" description="Helical" evidence="5">
    <location>
        <begin position="59"/>
        <end position="77"/>
    </location>
</feature>
<evidence type="ECO:0000256" key="3">
    <source>
        <dbReference type="ARBA" id="ARBA00022989"/>
    </source>
</evidence>
<dbReference type="EMBL" id="ML987206">
    <property type="protein sequence ID" value="KAF2243166.1"/>
    <property type="molecule type" value="Genomic_DNA"/>
</dbReference>
<dbReference type="SUPFAM" id="SSF103473">
    <property type="entry name" value="MFS general substrate transporter"/>
    <property type="match status" value="1"/>
</dbReference>
<proteinExistence type="predicted"/>
<evidence type="ECO:0000256" key="2">
    <source>
        <dbReference type="ARBA" id="ARBA00022692"/>
    </source>
</evidence>
<dbReference type="Gene3D" id="1.20.1250.20">
    <property type="entry name" value="MFS general substrate transporter like domains"/>
    <property type="match status" value="1"/>
</dbReference>
<dbReference type="PANTHER" id="PTHR23501:SF43">
    <property type="entry name" value="MULTIDRUG TRANSPORTER, PUTATIVE (AFU_ORTHOLOGUE AFUA_6G03040)-RELATED"/>
    <property type="match status" value="1"/>
</dbReference>
<dbReference type="PROSITE" id="PS50850">
    <property type="entry name" value="MFS"/>
    <property type="match status" value="1"/>
</dbReference>
<dbReference type="AlphaFoldDB" id="A0A6A6HYR9"/>
<gene>
    <name evidence="7" type="ORF">BU26DRAFT_494111</name>
</gene>
<dbReference type="OrthoDB" id="440553at2759"/>
<keyword evidence="2 5" id="KW-0812">Transmembrane</keyword>
<dbReference type="InterPro" id="IPR036259">
    <property type="entry name" value="MFS_trans_sf"/>
</dbReference>
<dbReference type="Proteomes" id="UP000800094">
    <property type="component" value="Unassembled WGS sequence"/>
</dbReference>